<sequence length="124" mass="14325">MQMMDDILKELTESKQENKSEISECKVILHRIEGETRRVGIDIPKDRWLAIGAHVLGFVRRMKNKERLPVIEAELFAEIHPDMVALSRRVLVSEGEAWQVDETEAFLLAVHFEAIRVMQTDPSQ</sequence>
<organism evidence="1 2">
    <name type="scientific">Brevibacillus nitrificans</name>
    <dbReference type="NCBI Taxonomy" id="651560"/>
    <lineage>
        <taxon>Bacteria</taxon>
        <taxon>Bacillati</taxon>
        <taxon>Bacillota</taxon>
        <taxon>Bacilli</taxon>
        <taxon>Bacillales</taxon>
        <taxon>Paenibacillaceae</taxon>
        <taxon>Brevibacillus</taxon>
    </lineage>
</organism>
<name>A0A3M8D8L5_9BACL</name>
<evidence type="ECO:0000313" key="1">
    <source>
        <dbReference type="EMBL" id="RNB84233.1"/>
    </source>
</evidence>
<dbReference type="AlphaFoldDB" id="A0A3M8D8L5"/>
<dbReference type="InterPro" id="IPR036634">
    <property type="entry name" value="PRD_sf"/>
</dbReference>
<gene>
    <name evidence="1" type="ORF">EDM59_17190</name>
</gene>
<proteinExistence type="predicted"/>
<comment type="caution">
    <text evidence="1">The sequence shown here is derived from an EMBL/GenBank/DDBJ whole genome shotgun (WGS) entry which is preliminary data.</text>
</comment>
<evidence type="ECO:0008006" key="3">
    <source>
        <dbReference type="Google" id="ProtNLM"/>
    </source>
</evidence>
<dbReference type="RefSeq" id="WP_122924712.1">
    <property type="nucleotide sequence ID" value="NZ_RHHU01000010.1"/>
</dbReference>
<dbReference type="Proteomes" id="UP000269573">
    <property type="component" value="Unassembled WGS sequence"/>
</dbReference>
<dbReference type="EMBL" id="RHHU01000010">
    <property type="protein sequence ID" value="RNB84233.1"/>
    <property type="molecule type" value="Genomic_DNA"/>
</dbReference>
<dbReference type="GO" id="GO:0006355">
    <property type="term" value="P:regulation of DNA-templated transcription"/>
    <property type="evidence" value="ECO:0007669"/>
    <property type="project" value="InterPro"/>
</dbReference>
<evidence type="ECO:0000313" key="2">
    <source>
        <dbReference type="Proteomes" id="UP000269573"/>
    </source>
</evidence>
<keyword evidence="2" id="KW-1185">Reference proteome</keyword>
<dbReference type="Gene3D" id="1.10.1790.10">
    <property type="entry name" value="PRD domain"/>
    <property type="match status" value="1"/>
</dbReference>
<dbReference type="SUPFAM" id="SSF63520">
    <property type="entry name" value="PTS-regulatory domain, PRD"/>
    <property type="match status" value="1"/>
</dbReference>
<protein>
    <recommendedName>
        <fullName evidence="3">PRD domain-containing protein</fullName>
    </recommendedName>
</protein>
<reference evidence="1 2" key="1">
    <citation type="submission" date="2018-10" db="EMBL/GenBank/DDBJ databases">
        <title>Phylogenomics of Brevibacillus.</title>
        <authorList>
            <person name="Dunlap C."/>
        </authorList>
    </citation>
    <scope>NUCLEOTIDE SEQUENCE [LARGE SCALE GENOMIC DNA]</scope>
    <source>
        <strain evidence="1 2">JCM 15774</strain>
    </source>
</reference>
<accession>A0A3M8D8L5</accession>